<reference evidence="1 2" key="1">
    <citation type="journal article" date="2024" name="IMA Fungus">
        <title>IMA Genome - F19 : A genome assembly and annotation guide to empower mycologists, including annotated draft genome sequences of Ceratocystis pirilliformis, Diaporthe australafricana, Fusarium ophioides, Paecilomyces lecythidis, and Sporothrix stenoceras.</title>
        <authorList>
            <person name="Aylward J."/>
            <person name="Wilson A.M."/>
            <person name="Visagie C.M."/>
            <person name="Spraker J."/>
            <person name="Barnes I."/>
            <person name="Buitendag C."/>
            <person name="Ceriani C."/>
            <person name="Del Mar Angel L."/>
            <person name="du Plessis D."/>
            <person name="Fuchs T."/>
            <person name="Gasser K."/>
            <person name="Kramer D."/>
            <person name="Li W."/>
            <person name="Munsamy K."/>
            <person name="Piso A."/>
            <person name="Price J.L."/>
            <person name="Sonnekus B."/>
            <person name="Thomas C."/>
            <person name="van der Nest A."/>
            <person name="van Dijk A."/>
            <person name="van Heerden A."/>
            <person name="van Vuuren N."/>
            <person name="Yilmaz N."/>
            <person name="Duong T.A."/>
            <person name="van der Merwe N.A."/>
            <person name="Wingfield M.J."/>
            <person name="Wingfield B.D."/>
        </authorList>
    </citation>
    <scope>NUCLEOTIDE SEQUENCE [LARGE SCALE GENOMIC DNA]</scope>
    <source>
        <strain evidence="1 2">CMW 5346</strain>
    </source>
</reference>
<name>A0ABR3ZSL5_9PEZI</name>
<sequence>MTNWAPGEKETKVVDMSGSPYMALILARVGSVEELKDSLWHAGISPTSLPNLAHVHSIQDVSAMKEKDLLLNTAMELVDFQYLEDALQNRTLLWLNELAKEKPNVILHL</sequence>
<proteinExistence type="predicted"/>
<protein>
    <submittedName>
        <fullName evidence="1">5'-3' exoribonuclease 2</fullName>
    </submittedName>
</protein>
<accession>A0ABR3ZSL5</accession>
<evidence type="ECO:0000313" key="2">
    <source>
        <dbReference type="Proteomes" id="UP001583186"/>
    </source>
</evidence>
<comment type="caution">
    <text evidence="1">The sequence shown here is derived from an EMBL/GenBank/DDBJ whole genome shotgun (WGS) entry which is preliminary data.</text>
</comment>
<keyword evidence="2" id="KW-1185">Reference proteome</keyword>
<gene>
    <name evidence="1" type="primary">RAT1_3</name>
    <name evidence="1" type="ORF">Sste5346_000322</name>
</gene>
<organism evidence="1 2">
    <name type="scientific">Sporothrix stenoceras</name>
    <dbReference type="NCBI Taxonomy" id="5173"/>
    <lineage>
        <taxon>Eukaryota</taxon>
        <taxon>Fungi</taxon>
        <taxon>Dikarya</taxon>
        <taxon>Ascomycota</taxon>
        <taxon>Pezizomycotina</taxon>
        <taxon>Sordariomycetes</taxon>
        <taxon>Sordariomycetidae</taxon>
        <taxon>Ophiostomatales</taxon>
        <taxon>Ophiostomataceae</taxon>
        <taxon>Sporothrix</taxon>
    </lineage>
</organism>
<dbReference type="Proteomes" id="UP001583186">
    <property type="component" value="Unassembled WGS sequence"/>
</dbReference>
<evidence type="ECO:0000313" key="1">
    <source>
        <dbReference type="EMBL" id="KAL1903693.1"/>
    </source>
</evidence>
<dbReference type="EMBL" id="JAWCUI010000001">
    <property type="protein sequence ID" value="KAL1903693.1"/>
    <property type="molecule type" value="Genomic_DNA"/>
</dbReference>